<feature type="transmembrane region" description="Helical" evidence="1">
    <location>
        <begin position="7"/>
        <end position="30"/>
    </location>
</feature>
<gene>
    <name evidence="2" type="ORF">TWF694_007213</name>
</gene>
<evidence type="ECO:0000313" key="3">
    <source>
        <dbReference type="Proteomes" id="UP001365542"/>
    </source>
</evidence>
<protein>
    <recommendedName>
        <fullName evidence="4">MARVEL domain-containing protein</fullName>
    </recommendedName>
</protein>
<evidence type="ECO:0008006" key="4">
    <source>
        <dbReference type="Google" id="ProtNLM"/>
    </source>
</evidence>
<name>A0AAV9XIP8_9PEZI</name>
<feature type="transmembrane region" description="Helical" evidence="1">
    <location>
        <begin position="50"/>
        <end position="69"/>
    </location>
</feature>
<keyword evidence="1" id="KW-1133">Transmembrane helix</keyword>
<reference evidence="2 3" key="1">
    <citation type="submission" date="2019-10" db="EMBL/GenBank/DDBJ databases">
        <authorList>
            <person name="Palmer J.M."/>
        </authorList>
    </citation>
    <scope>NUCLEOTIDE SEQUENCE [LARGE SCALE GENOMIC DNA]</scope>
    <source>
        <strain evidence="2 3">TWF694</strain>
    </source>
</reference>
<sequence>MAAGMSTALWIIRSFEMCFAIILTGIFAWFHDRLFKAGAFPFESTDVPLGFSAASFFVICIAGYASIFLEQKSQVLIGFLDFCLLGGYIASAIVYRHNFNSNCRENTLVTVFNAEHEGGCNTVRLGAAMLILQILLYTASTIMAFAISRAPQPASREASVTSEKSLFGFRRRTQTPPAEVNLV</sequence>
<organism evidence="2 3">
    <name type="scientific">Orbilia ellipsospora</name>
    <dbReference type="NCBI Taxonomy" id="2528407"/>
    <lineage>
        <taxon>Eukaryota</taxon>
        <taxon>Fungi</taxon>
        <taxon>Dikarya</taxon>
        <taxon>Ascomycota</taxon>
        <taxon>Pezizomycotina</taxon>
        <taxon>Orbiliomycetes</taxon>
        <taxon>Orbiliales</taxon>
        <taxon>Orbiliaceae</taxon>
        <taxon>Orbilia</taxon>
    </lineage>
</organism>
<evidence type="ECO:0000313" key="2">
    <source>
        <dbReference type="EMBL" id="KAK6541401.1"/>
    </source>
</evidence>
<dbReference type="EMBL" id="JAVHJO010000003">
    <property type="protein sequence ID" value="KAK6541401.1"/>
    <property type="molecule type" value="Genomic_DNA"/>
</dbReference>
<dbReference type="Proteomes" id="UP001365542">
    <property type="component" value="Unassembled WGS sequence"/>
</dbReference>
<keyword evidence="1" id="KW-0472">Membrane</keyword>
<evidence type="ECO:0000256" key="1">
    <source>
        <dbReference type="SAM" id="Phobius"/>
    </source>
</evidence>
<feature type="transmembrane region" description="Helical" evidence="1">
    <location>
        <begin position="76"/>
        <end position="95"/>
    </location>
</feature>
<proteinExistence type="predicted"/>
<accession>A0AAV9XIP8</accession>
<comment type="caution">
    <text evidence="2">The sequence shown here is derived from an EMBL/GenBank/DDBJ whole genome shotgun (WGS) entry which is preliminary data.</text>
</comment>
<dbReference type="AlphaFoldDB" id="A0AAV9XIP8"/>
<keyword evidence="3" id="KW-1185">Reference proteome</keyword>
<keyword evidence="1" id="KW-0812">Transmembrane</keyword>
<feature type="transmembrane region" description="Helical" evidence="1">
    <location>
        <begin position="125"/>
        <end position="147"/>
    </location>
</feature>